<evidence type="ECO:0008006" key="3">
    <source>
        <dbReference type="Google" id="ProtNLM"/>
    </source>
</evidence>
<sequence length="238" mass="26913">MGHLKNHSKRDNQRNAIIADLDLHFELIQDISDYYICCFSEEPDSVPQWAAYAERGTGFSIGFDVNALRKAVDAPLVDSSYSIVPGEAGSGPWGLGPVFYAEENTQNEQLDHLMMLIDIEPSFGLDASKVAREYIDRVCAFCKHPDFRTEHEWRIVHNVTLSRERAKELVDVSPDINWRKSIYGLTPYLETPSLKECIREVIIGPSNADNGAENYIRQFLDDSGIKNAKVTVSQSPYR</sequence>
<dbReference type="Pfam" id="PF11185">
    <property type="entry name" value="DUF2971"/>
    <property type="match status" value="1"/>
</dbReference>
<keyword evidence="2" id="KW-1185">Reference proteome</keyword>
<proteinExistence type="predicted"/>
<dbReference type="STRING" id="416944.SAMN05421548_1193"/>
<reference evidence="2" key="1">
    <citation type="submission" date="2016-09" db="EMBL/GenBank/DDBJ databases">
        <authorList>
            <person name="Varghese N."/>
            <person name="Submissions S."/>
        </authorList>
    </citation>
    <scope>NUCLEOTIDE SEQUENCE [LARGE SCALE GENOMIC DNA]</scope>
    <source>
        <strain evidence="2">TNe-862</strain>
    </source>
</reference>
<dbReference type="AlphaFoldDB" id="A0A1G6UIR4"/>
<name>A0A1G6UIR4_9BURK</name>
<evidence type="ECO:0000313" key="1">
    <source>
        <dbReference type="EMBL" id="SDD40467.1"/>
    </source>
</evidence>
<dbReference type="Proteomes" id="UP000198908">
    <property type="component" value="Unassembled WGS sequence"/>
</dbReference>
<evidence type="ECO:0000313" key="2">
    <source>
        <dbReference type="Proteomes" id="UP000198908"/>
    </source>
</evidence>
<gene>
    <name evidence="1" type="ORF">SAMN05421548_1193</name>
</gene>
<protein>
    <recommendedName>
        <fullName evidence="3">DUF2971 domain-containing protein</fullName>
    </recommendedName>
</protein>
<dbReference type="EMBL" id="FMYQ01000019">
    <property type="protein sequence ID" value="SDD40467.1"/>
    <property type="molecule type" value="Genomic_DNA"/>
</dbReference>
<accession>A0A1G6UIR4</accession>
<organism evidence="1 2">
    <name type="scientific">Paraburkholderia lycopersici</name>
    <dbReference type="NCBI Taxonomy" id="416944"/>
    <lineage>
        <taxon>Bacteria</taxon>
        <taxon>Pseudomonadati</taxon>
        <taxon>Pseudomonadota</taxon>
        <taxon>Betaproteobacteria</taxon>
        <taxon>Burkholderiales</taxon>
        <taxon>Burkholderiaceae</taxon>
        <taxon>Paraburkholderia</taxon>
    </lineage>
</organism>
<dbReference type="InterPro" id="IPR021352">
    <property type="entry name" value="DUF2971"/>
</dbReference>